<dbReference type="Gene3D" id="3.30.360.10">
    <property type="entry name" value="Dihydrodipicolinate Reductase, domain 2"/>
    <property type="match status" value="1"/>
</dbReference>
<dbReference type="GO" id="GO:0004412">
    <property type="term" value="F:homoserine dehydrogenase activity"/>
    <property type="evidence" value="ECO:0007669"/>
    <property type="project" value="UniProtKB-EC"/>
</dbReference>
<dbReference type="EC" id="1.1.1.3" evidence="2"/>
<protein>
    <recommendedName>
        <fullName evidence="2">homoserine dehydrogenase</fullName>
        <ecNumber evidence="2">1.1.1.3</ecNumber>
    </recommendedName>
</protein>
<dbReference type="InterPro" id="IPR001342">
    <property type="entry name" value="HDH_cat"/>
</dbReference>
<dbReference type="SUPFAM" id="SSF55347">
    <property type="entry name" value="Glyceraldehyde-3-phosphate dehydrogenase-like, C-terminal domain"/>
    <property type="match status" value="1"/>
</dbReference>
<proteinExistence type="inferred from homology"/>
<evidence type="ECO:0000256" key="3">
    <source>
        <dbReference type="ARBA" id="ARBA00023002"/>
    </source>
</evidence>
<dbReference type="EMBL" id="VSSQ01010352">
    <property type="protein sequence ID" value="MPM44107.1"/>
    <property type="molecule type" value="Genomic_DNA"/>
</dbReference>
<sequence>MKDNNLSFEEALVLAQKLGYAESDSSDDVDGYDVSRKLAILSTIAFKKVITEDLIPCRGIRSINSSDIKIFKDLNCTVKLIGTASNYNSRLSASVEPVLVNNTSTLSNIKNAYNIISVNGSIVGELHFIGEGAGKNPTSNAILCDLIDIVNGSYSYDNLSSRSIVATETVHFISGEYYVRLNPIVEDEKDTLIELLKKAPWVCKTIEFENNIVIFTDKLSSSDLEKKVANLSFLVKDYSFIRLDENIKIKYQNQTLNNCS</sequence>
<evidence type="ECO:0000313" key="5">
    <source>
        <dbReference type="EMBL" id="MPM44107.1"/>
    </source>
</evidence>
<keyword evidence="3" id="KW-0560">Oxidoreductase</keyword>
<reference evidence="5" key="1">
    <citation type="submission" date="2019-08" db="EMBL/GenBank/DDBJ databases">
        <authorList>
            <person name="Kucharzyk K."/>
            <person name="Murdoch R.W."/>
            <person name="Higgins S."/>
            <person name="Loffler F."/>
        </authorList>
    </citation>
    <scope>NUCLEOTIDE SEQUENCE</scope>
</reference>
<feature type="domain" description="Homoserine dehydrogenase catalytic" evidence="4">
    <location>
        <begin position="1"/>
        <end position="147"/>
    </location>
</feature>
<evidence type="ECO:0000256" key="2">
    <source>
        <dbReference type="ARBA" id="ARBA00013213"/>
    </source>
</evidence>
<dbReference type="Pfam" id="PF00742">
    <property type="entry name" value="Homoserine_dh"/>
    <property type="match status" value="1"/>
</dbReference>
<gene>
    <name evidence="5" type="ORF">SDC9_90785</name>
</gene>
<dbReference type="FunFam" id="3.30.360.10:FF:000005">
    <property type="entry name" value="Homoserine dehydrogenase"/>
    <property type="match status" value="1"/>
</dbReference>
<dbReference type="AlphaFoldDB" id="A0A644ZTL7"/>
<dbReference type="GO" id="GO:0009088">
    <property type="term" value="P:threonine biosynthetic process"/>
    <property type="evidence" value="ECO:0007669"/>
    <property type="project" value="TreeGrafter"/>
</dbReference>
<name>A0A644ZTL7_9ZZZZ</name>
<evidence type="ECO:0000256" key="1">
    <source>
        <dbReference type="ARBA" id="ARBA00006753"/>
    </source>
</evidence>
<accession>A0A644ZTL7</accession>
<dbReference type="PANTHER" id="PTHR43331:SF1">
    <property type="entry name" value="HOMOSERINE DEHYDROGENASE"/>
    <property type="match status" value="1"/>
</dbReference>
<evidence type="ECO:0000259" key="4">
    <source>
        <dbReference type="Pfam" id="PF00742"/>
    </source>
</evidence>
<organism evidence="5">
    <name type="scientific">bioreactor metagenome</name>
    <dbReference type="NCBI Taxonomy" id="1076179"/>
    <lineage>
        <taxon>unclassified sequences</taxon>
        <taxon>metagenomes</taxon>
        <taxon>ecological metagenomes</taxon>
    </lineage>
</organism>
<dbReference type="PANTHER" id="PTHR43331">
    <property type="entry name" value="HOMOSERINE DEHYDROGENASE"/>
    <property type="match status" value="1"/>
</dbReference>
<comment type="similarity">
    <text evidence="1">Belongs to the homoserine dehydrogenase family.</text>
</comment>
<comment type="caution">
    <text evidence="5">The sequence shown here is derived from an EMBL/GenBank/DDBJ whole genome shotgun (WGS) entry which is preliminary data.</text>
</comment>